<dbReference type="WBParaSite" id="SMUV_0000841801-mRNA-1">
    <property type="protein sequence ID" value="SMUV_0000841801-mRNA-1"/>
    <property type="gene ID" value="SMUV_0000841801"/>
</dbReference>
<dbReference type="InterPro" id="IPR046859">
    <property type="entry name" value="RGPA/RALGAPB_N"/>
</dbReference>
<dbReference type="GO" id="GO:0005096">
    <property type="term" value="F:GTPase activator activity"/>
    <property type="evidence" value="ECO:0007669"/>
    <property type="project" value="InterPro"/>
</dbReference>
<protein>
    <submittedName>
        <fullName evidence="3">RALGAPB_N domain-containing protein</fullName>
    </submittedName>
</protein>
<dbReference type="PANTHER" id="PTHR21344:SF1">
    <property type="entry name" value="RAL GTPASE-ACTIVATING PROTEIN SUBUNIT BETA"/>
    <property type="match status" value="1"/>
</dbReference>
<dbReference type="InterPro" id="IPR039930">
    <property type="entry name" value="RALGAPB"/>
</dbReference>
<dbReference type="Proteomes" id="UP000046393">
    <property type="component" value="Unplaced"/>
</dbReference>
<accession>A0A0N5AU91</accession>
<organism evidence="2 3">
    <name type="scientific">Syphacia muris</name>
    <dbReference type="NCBI Taxonomy" id="451379"/>
    <lineage>
        <taxon>Eukaryota</taxon>
        <taxon>Metazoa</taxon>
        <taxon>Ecdysozoa</taxon>
        <taxon>Nematoda</taxon>
        <taxon>Chromadorea</taxon>
        <taxon>Rhabditida</taxon>
        <taxon>Spirurina</taxon>
        <taxon>Oxyuridomorpha</taxon>
        <taxon>Oxyuroidea</taxon>
        <taxon>Oxyuridae</taxon>
        <taxon>Syphacia</taxon>
    </lineage>
</organism>
<sequence>MYEDWFVLEFPPVQQESTLSLFSNNEYESLHTAVRTYITWCSVLTKDSHPSVPLPLRADPERYTREMICALRGIFMKRNHGKKTDFPMLHKTSLDVDICTKRQAQEIQAILRGITSLTMNCSEKHRNFVQNVSLQFLLNSSDLLLSGQTNMVNNYGLNSVVQTVFDEFLRSSLLEQIPSPSYWKTLSVLCRRWRHQVPLVENWARKVLSLSVLIVQELFGPDYLDIPSIDISNDNQQSSLHLCWFQMLHLLGNPANIIDFDPCKDGAISHNFVEAFFYINISLCLAS</sequence>
<evidence type="ECO:0000259" key="1">
    <source>
        <dbReference type="Pfam" id="PF20412"/>
    </source>
</evidence>
<dbReference type="PANTHER" id="PTHR21344">
    <property type="entry name" value="RAL GTPASE-ACTIVATING PROTEIN SUBUNIT BETA"/>
    <property type="match status" value="1"/>
</dbReference>
<evidence type="ECO:0000313" key="3">
    <source>
        <dbReference type="WBParaSite" id="SMUV_0000841801-mRNA-1"/>
    </source>
</evidence>
<feature type="domain" description="Ral GTPase-activating protein subunit alpha/beta N-terminal" evidence="1">
    <location>
        <begin position="101"/>
        <end position="221"/>
    </location>
</feature>
<reference evidence="3" key="1">
    <citation type="submission" date="2017-02" db="UniProtKB">
        <authorList>
            <consortium name="WormBaseParasite"/>
        </authorList>
    </citation>
    <scope>IDENTIFICATION</scope>
</reference>
<evidence type="ECO:0000313" key="2">
    <source>
        <dbReference type="Proteomes" id="UP000046393"/>
    </source>
</evidence>
<keyword evidence="2" id="KW-1185">Reference proteome</keyword>
<proteinExistence type="predicted"/>
<name>A0A0N5AU91_9BILA</name>
<dbReference type="Pfam" id="PF20412">
    <property type="entry name" value="RALGAPB_N"/>
    <property type="match status" value="1"/>
</dbReference>
<dbReference type="AlphaFoldDB" id="A0A0N5AU91"/>
<dbReference type="STRING" id="451379.A0A0N5AU91"/>